<dbReference type="PANTHER" id="PTHR43539:SF68">
    <property type="entry name" value="FLAVIN-BINDING MONOOXYGENASE-LIKE PROTEIN (AFU_ORTHOLOGUE AFUA_4G09220)"/>
    <property type="match status" value="1"/>
</dbReference>
<dbReference type="InterPro" id="IPR050982">
    <property type="entry name" value="Auxin_biosynth/cation_transpt"/>
</dbReference>
<keyword evidence="1" id="KW-0560">Oxidoreductase</keyword>
<dbReference type="SUPFAM" id="SSF51905">
    <property type="entry name" value="FAD/NAD(P)-binding domain"/>
    <property type="match status" value="2"/>
</dbReference>
<evidence type="ECO:0000313" key="3">
    <source>
        <dbReference type="EMBL" id="NYD25135.1"/>
    </source>
</evidence>
<dbReference type="AlphaFoldDB" id="A0A7Y9DQV6"/>
<reference evidence="3 4" key="1">
    <citation type="submission" date="2020-07" db="EMBL/GenBank/DDBJ databases">
        <title>Sequencing the genomes of 1000 actinobacteria strains.</title>
        <authorList>
            <person name="Klenk H.-P."/>
        </authorList>
    </citation>
    <scope>NUCLEOTIDE SEQUENCE [LARGE SCALE GENOMIC DNA]</scope>
    <source>
        <strain evidence="3 4">DSM 7487</strain>
    </source>
</reference>
<dbReference type="Pfam" id="PF07992">
    <property type="entry name" value="Pyr_redox_2"/>
    <property type="match status" value="1"/>
</dbReference>
<proteinExistence type="predicted"/>
<comment type="caution">
    <text evidence="3">The sequence shown here is derived from an EMBL/GenBank/DDBJ whole genome shotgun (WGS) entry which is preliminary data.</text>
</comment>
<accession>A0A7Y9DQV6</accession>
<sequence length="592" mass="64044">MTDTATQISPTSSAPRWDDLDVLTHWLQALKEAVSSRDGGAIADLFQDDATARDLLVTEWDFRNAVGREELSGFFLTDDTSAVDSLTPRPVNRLFPGQENGRRTLGAFLKFTTGRGAGEGYVRLVEGPDGAWTASSLALSLSSLDSHPERVGERRPDGRTHGPILDRVGWAEQLDHEFTREDPTVVVLGAGHNGLMLAARLRSLGIRSLIVERNQRVGDNWRKRYSTLALHTPIVSDQLPYIPFPPTWTRFTPKDKLADFLECYATLLDLPVWTGTTASNVHHDQAQGRWLLDVVRPDGSRRSLNVKHLVFATGMNGEPAMPDLPGADEFLGTVMHAVDYRGHQPWIGKRAVVVGAGVSGHDLSQDLAEHGVDVTMIQRSPTYVMNTSSFHAVMHANHVAGTYTADEADLVNATIPFGDLPRFGPGQVAAAKAMDKELLERLAAAGFELSDGPDGQGVLGLIFGHNTTGYYYNAGASELIADGTIGLRHGSVTGLDRDGVVLDDGSTVPADLVVMAVGYRGPGTAAREVLGEEIADQLGEFAAVGPDREYGRLFRRSGIEGLWFMISLGIDSGRFYSKLLALQIAAAEAGEL</sequence>
<feature type="domain" description="FAD/NAD(P)-binding" evidence="2">
    <location>
        <begin position="184"/>
        <end position="384"/>
    </location>
</feature>
<organism evidence="3 4">
    <name type="scientific">Kineococcus aurantiacus</name>
    <dbReference type="NCBI Taxonomy" id="37633"/>
    <lineage>
        <taxon>Bacteria</taxon>
        <taxon>Bacillati</taxon>
        <taxon>Actinomycetota</taxon>
        <taxon>Actinomycetes</taxon>
        <taxon>Kineosporiales</taxon>
        <taxon>Kineosporiaceae</taxon>
        <taxon>Kineococcus</taxon>
    </lineage>
</organism>
<dbReference type="GO" id="GO:0050660">
    <property type="term" value="F:flavin adenine dinucleotide binding"/>
    <property type="evidence" value="ECO:0007669"/>
    <property type="project" value="TreeGrafter"/>
</dbReference>
<evidence type="ECO:0000259" key="2">
    <source>
        <dbReference type="Pfam" id="PF07992"/>
    </source>
</evidence>
<dbReference type="Proteomes" id="UP000521922">
    <property type="component" value="Unassembled WGS sequence"/>
</dbReference>
<dbReference type="InterPro" id="IPR036188">
    <property type="entry name" value="FAD/NAD-bd_sf"/>
</dbReference>
<dbReference type="PRINTS" id="PR00411">
    <property type="entry name" value="PNDRDTASEI"/>
</dbReference>
<protein>
    <submittedName>
        <fullName evidence="3">Putative flavoprotein involved in K+ transport</fullName>
    </submittedName>
</protein>
<dbReference type="RefSeq" id="WP_179757330.1">
    <property type="nucleotide sequence ID" value="NZ_BAAAGN010000024.1"/>
</dbReference>
<name>A0A7Y9DQV6_9ACTN</name>
<dbReference type="Gene3D" id="3.50.50.60">
    <property type="entry name" value="FAD/NAD(P)-binding domain"/>
    <property type="match status" value="1"/>
</dbReference>
<dbReference type="PANTHER" id="PTHR43539">
    <property type="entry name" value="FLAVIN-BINDING MONOOXYGENASE-LIKE PROTEIN (AFU_ORTHOLOGUE AFUA_4G09220)"/>
    <property type="match status" value="1"/>
</dbReference>
<keyword evidence="4" id="KW-1185">Reference proteome</keyword>
<gene>
    <name evidence="3" type="ORF">BJ968_004744</name>
</gene>
<dbReference type="EMBL" id="JACCBB010000002">
    <property type="protein sequence ID" value="NYD25135.1"/>
    <property type="molecule type" value="Genomic_DNA"/>
</dbReference>
<dbReference type="InterPro" id="IPR023753">
    <property type="entry name" value="FAD/NAD-binding_dom"/>
</dbReference>
<evidence type="ECO:0000313" key="4">
    <source>
        <dbReference type="Proteomes" id="UP000521922"/>
    </source>
</evidence>
<dbReference type="GO" id="GO:0004497">
    <property type="term" value="F:monooxygenase activity"/>
    <property type="evidence" value="ECO:0007669"/>
    <property type="project" value="TreeGrafter"/>
</dbReference>
<evidence type="ECO:0000256" key="1">
    <source>
        <dbReference type="ARBA" id="ARBA00023002"/>
    </source>
</evidence>